<dbReference type="PROSITE" id="PS50850">
    <property type="entry name" value="MFS"/>
    <property type="match status" value="1"/>
</dbReference>
<comment type="caution">
    <text evidence="9">The sequence shown here is derived from an EMBL/GenBank/DDBJ whole genome shotgun (WGS) entry which is preliminary data.</text>
</comment>
<feature type="transmembrane region" description="Helical" evidence="7">
    <location>
        <begin position="223"/>
        <end position="243"/>
    </location>
</feature>
<evidence type="ECO:0000256" key="7">
    <source>
        <dbReference type="SAM" id="Phobius"/>
    </source>
</evidence>
<dbReference type="InterPro" id="IPR036259">
    <property type="entry name" value="MFS_trans_sf"/>
</dbReference>
<evidence type="ECO:0000256" key="2">
    <source>
        <dbReference type="ARBA" id="ARBA00022448"/>
    </source>
</evidence>
<feature type="transmembrane region" description="Helical" evidence="7">
    <location>
        <begin position="255"/>
        <end position="276"/>
    </location>
</feature>
<dbReference type="GO" id="GO:0022857">
    <property type="term" value="F:transmembrane transporter activity"/>
    <property type="evidence" value="ECO:0007669"/>
    <property type="project" value="InterPro"/>
</dbReference>
<accession>A0A7W0DN20</accession>
<feature type="transmembrane region" description="Helical" evidence="7">
    <location>
        <begin position="80"/>
        <end position="102"/>
    </location>
</feature>
<dbReference type="Pfam" id="PF07690">
    <property type="entry name" value="MFS_1"/>
    <property type="match status" value="1"/>
</dbReference>
<evidence type="ECO:0000256" key="5">
    <source>
        <dbReference type="ARBA" id="ARBA00022989"/>
    </source>
</evidence>
<feature type="transmembrane region" description="Helical" evidence="7">
    <location>
        <begin position="196"/>
        <end position="217"/>
    </location>
</feature>
<dbReference type="InterPro" id="IPR020846">
    <property type="entry name" value="MFS_dom"/>
</dbReference>
<dbReference type="SUPFAM" id="SSF103473">
    <property type="entry name" value="MFS general substrate transporter"/>
    <property type="match status" value="1"/>
</dbReference>
<feature type="transmembrane region" description="Helical" evidence="7">
    <location>
        <begin position="147"/>
        <end position="165"/>
    </location>
</feature>
<keyword evidence="3" id="KW-1003">Cell membrane</keyword>
<feature type="transmembrane region" description="Helical" evidence="7">
    <location>
        <begin position="347"/>
        <end position="367"/>
    </location>
</feature>
<dbReference type="EMBL" id="JACEHE010000009">
    <property type="protein sequence ID" value="MBA2947349.1"/>
    <property type="molecule type" value="Genomic_DNA"/>
</dbReference>
<dbReference type="PROSITE" id="PS00216">
    <property type="entry name" value="SUGAR_TRANSPORT_1"/>
    <property type="match status" value="1"/>
</dbReference>
<dbReference type="Proteomes" id="UP000545761">
    <property type="component" value="Unassembled WGS sequence"/>
</dbReference>
<evidence type="ECO:0000313" key="10">
    <source>
        <dbReference type="Proteomes" id="UP000545761"/>
    </source>
</evidence>
<dbReference type="InterPro" id="IPR005829">
    <property type="entry name" value="Sugar_transporter_CS"/>
</dbReference>
<name>A0A7W0DN20_9ACTN</name>
<dbReference type="InterPro" id="IPR050171">
    <property type="entry name" value="MFS_Transporters"/>
</dbReference>
<evidence type="ECO:0000256" key="6">
    <source>
        <dbReference type="ARBA" id="ARBA00023136"/>
    </source>
</evidence>
<organism evidence="9 10">
    <name type="scientific">Streptomyces himalayensis subsp. himalayensis</name>
    <dbReference type="NCBI Taxonomy" id="2756131"/>
    <lineage>
        <taxon>Bacteria</taxon>
        <taxon>Bacillati</taxon>
        <taxon>Actinomycetota</taxon>
        <taxon>Actinomycetes</taxon>
        <taxon>Kitasatosporales</taxon>
        <taxon>Streptomycetaceae</taxon>
        <taxon>Streptomyces</taxon>
        <taxon>Streptomyces himalayensis</taxon>
    </lineage>
</organism>
<keyword evidence="6 7" id="KW-0472">Membrane</keyword>
<evidence type="ECO:0000313" key="9">
    <source>
        <dbReference type="EMBL" id="MBA2947349.1"/>
    </source>
</evidence>
<gene>
    <name evidence="9" type="ORF">H1D24_16460</name>
</gene>
<reference evidence="9 10" key="1">
    <citation type="submission" date="2020-07" db="EMBL/GenBank/DDBJ databases">
        <title>Streptomyces isolated from Indian soil.</title>
        <authorList>
            <person name="Mandal S."/>
            <person name="Maiti P.K."/>
        </authorList>
    </citation>
    <scope>NUCLEOTIDE SEQUENCE [LARGE SCALE GENOMIC DNA]</scope>
    <source>
        <strain evidence="9 10">PSKA28</strain>
    </source>
</reference>
<evidence type="ECO:0000256" key="1">
    <source>
        <dbReference type="ARBA" id="ARBA00004651"/>
    </source>
</evidence>
<proteinExistence type="predicted"/>
<keyword evidence="4 7" id="KW-0812">Transmembrane</keyword>
<feature type="domain" description="Major facilitator superfamily (MFS) profile" evidence="8">
    <location>
        <begin position="1"/>
        <end position="371"/>
    </location>
</feature>
<feature type="transmembrane region" description="Helical" evidence="7">
    <location>
        <begin position="316"/>
        <end position="341"/>
    </location>
</feature>
<dbReference type="GO" id="GO:0005886">
    <property type="term" value="C:plasma membrane"/>
    <property type="evidence" value="ECO:0007669"/>
    <property type="project" value="UniProtKB-SubCell"/>
</dbReference>
<feature type="transmembrane region" description="Helical" evidence="7">
    <location>
        <begin position="114"/>
        <end position="135"/>
    </location>
</feature>
<dbReference type="Gene3D" id="1.20.1250.20">
    <property type="entry name" value="MFS general substrate transporter like domains"/>
    <property type="match status" value="1"/>
</dbReference>
<dbReference type="InterPro" id="IPR011701">
    <property type="entry name" value="MFS"/>
</dbReference>
<comment type="subcellular location">
    <subcellularLocation>
        <location evidence="1">Cell membrane</location>
        <topology evidence="1">Multi-pass membrane protein</topology>
    </subcellularLocation>
</comment>
<evidence type="ECO:0000256" key="3">
    <source>
        <dbReference type="ARBA" id="ARBA00022475"/>
    </source>
</evidence>
<protein>
    <submittedName>
        <fullName evidence="9">MFS transporter</fullName>
    </submittedName>
</protein>
<dbReference type="PANTHER" id="PTHR23517:SF13">
    <property type="entry name" value="MAJOR FACILITATOR SUPERFAMILY MFS_1"/>
    <property type="match status" value="1"/>
</dbReference>
<evidence type="ECO:0000259" key="8">
    <source>
        <dbReference type="PROSITE" id="PS50850"/>
    </source>
</evidence>
<feature type="transmembrane region" description="Helical" evidence="7">
    <location>
        <begin position="55"/>
        <end position="74"/>
    </location>
</feature>
<dbReference type="PANTHER" id="PTHR23517">
    <property type="entry name" value="RESISTANCE PROTEIN MDTM, PUTATIVE-RELATED-RELATED"/>
    <property type="match status" value="1"/>
</dbReference>
<sequence>MMGTTLPTPLYGLYREQIGFSELLVTVVFAVYAIGVIAALLIAGDFSDVLGRRPILLCALGLAALSALCFLSEGGLPLLFAGRVLSGLSAGLLSGTGTAAVLELAPAGRRARAGFAATAANIGGLGLGPLTAGALAEYAPWPLRLPFLMHLALLVIAVAVTWLLPETVHRSGERRPLRPQGMVVPAEVRGVFAPSALAAFAGFSLLGLFTAVAPAFLSETLGVHNLAVSGAVVFSVFCASTVGQLLMSRVSARRALPVGCLVLVAGLLLVGVSLLLASLPFLLVGAVAGGIGQGLAFRAGLTVVSTAAPETRRGATISAFFVVAYGGISVPVIGVGALTMALGLRNAGLVFAGCVMVLAAGAGGHLWRRPAVEA</sequence>
<keyword evidence="5 7" id="KW-1133">Transmembrane helix</keyword>
<feature type="transmembrane region" description="Helical" evidence="7">
    <location>
        <begin position="20"/>
        <end position="43"/>
    </location>
</feature>
<keyword evidence="2" id="KW-0813">Transport</keyword>
<dbReference type="AlphaFoldDB" id="A0A7W0DN20"/>
<evidence type="ECO:0000256" key="4">
    <source>
        <dbReference type="ARBA" id="ARBA00022692"/>
    </source>
</evidence>
<feature type="transmembrane region" description="Helical" evidence="7">
    <location>
        <begin position="282"/>
        <end position="304"/>
    </location>
</feature>